<gene>
    <name evidence="1" type="ORF">DC53_20855</name>
</gene>
<dbReference type="RefSeq" id="WP_050484179.1">
    <property type="nucleotide sequence ID" value="NZ_JJNZ01000117.1"/>
</dbReference>
<comment type="caution">
    <text evidence="1">The sequence shown here is derived from an EMBL/GenBank/DDBJ whole genome shotgun (WGS) entry which is preliminary data.</text>
</comment>
<protein>
    <submittedName>
        <fullName evidence="1">Uncharacterized protein</fullName>
    </submittedName>
</protein>
<name>A0ABD3Y3E0_9GAMM</name>
<organism evidence="1 2">
    <name type="scientific">Pseudoalteromonas fuliginea</name>
    <dbReference type="NCBI Taxonomy" id="1872678"/>
    <lineage>
        <taxon>Bacteria</taxon>
        <taxon>Pseudomonadati</taxon>
        <taxon>Pseudomonadota</taxon>
        <taxon>Gammaproteobacteria</taxon>
        <taxon>Alteromonadales</taxon>
        <taxon>Pseudoalteromonadaceae</taxon>
        <taxon>Pseudoalteromonas</taxon>
    </lineage>
</organism>
<sequence>MDSWQYHDIGFESQTKKINGINIWKYPWIELDEPSFEVPHPQYPDQRHKITPYFIKTKCKTLTFAAGEVSNCVWCIYVAESIT</sequence>
<dbReference type="Proteomes" id="UP000027154">
    <property type="component" value="Unassembled WGS sequence"/>
</dbReference>
<dbReference type="EMBL" id="JJNZ01000117">
    <property type="protein sequence ID" value="KDC47863.1"/>
    <property type="molecule type" value="Genomic_DNA"/>
</dbReference>
<dbReference type="AlphaFoldDB" id="A0ABD3Y3E0"/>
<evidence type="ECO:0000313" key="2">
    <source>
        <dbReference type="Proteomes" id="UP000027154"/>
    </source>
</evidence>
<proteinExistence type="predicted"/>
<reference evidence="1 2" key="1">
    <citation type="submission" date="2014-04" db="EMBL/GenBank/DDBJ databases">
        <title>Pseudoalteromonas galatheae sp. nov., isolated from a deep-sea polychaete near Canal Concepcion, Chile.</title>
        <authorList>
            <person name="Machado H.R."/>
            <person name="Gram L."/>
            <person name="Vynne N.G."/>
        </authorList>
    </citation>
    <scope>NUCLEOTIDE SEQUENCE [LARGE SCALE GENOMIC DNA]</scope>
    <source>
        <strain evidence="1 2">KMM216</strain>
    </source>
</reference>
<accession>A0ABD3Y3E0</accession>
<evidence type="ECO:0000313" key="1">
    <source>
        <dbReference type="EMBL" id="KDC47863.1"/>
    </source>
</evidence>